<keyword evidence="2" id="KW-1185">Reference proteome</keyword>
<proteinExistence type="predicted"/>
<name>K4JVQ2_9CAUD</name>
<dbReference type="GeneID" id="13994987"/>
<accession>K4JVQ2</accession>
<dbReference type="EMBL" id="JX100810">
    <property type="protein sequence ID" value="AFU87928.1"/>
    <property type="molecule type" value="Genomic_DNA"/>
</dbReference>
<evidence type="ECO:0000313" key="2">
    <source>
        <dbReference type="Proteomes" id="UP000000463"/>
    </source>
</evidence>
<gene>
    <name evidence="1" type="ORF">CcrColossus_gp058</name>
</gene>
<dbReference type="Proteomes" id="UP000000463">
    <property type="component" value="Segment"/>
</dbReference>
<evidence type="ECO:0000313" key="1">
    <source>
        <dbReference type="EMBL" id="AFU87928.1"/>
    </source>
</evidence>
<protein>
    <submittedName>
        <fullName evidence="1">Uncharacterized protein</fullName>
    </submittedName>
</protein>
<dbReference type="RefSeq" id="YP_006988292.1">
    <property type="nucleotide sequence ID" value="NC_019406.1"/>
</dbReference>
<dbReference type="KEGG" id="vg:13994987"/>
<sequence>MMTVPWDPRAKPKRVGDEREFLSSREYIAEFERRDRTPEPEGTPEREEQIVRIAKRILPGALRKASRDQVLTQHRLFMSGVM</sequence>
<reference evidence="1 2" key="1">
    <citation type="journal article" date="2012" name="BMC Genomics">
        <title>The Caulobacter crescentus phage phiCbK: genomics of a canonical phage.</title>
        <authorList>
            <person name="Gill J.J."/>
            <person name="Berry J.D."/>
            <person name="Russell W.K."/>
            <person name="Lessor L."/>
            <person name="Escobar Garcia D.A."/>
            <person name="Hernandez D."/>
            <person name="Kane A."/>
            <person name="Keene J."/>
            <person name="Maddox M."/>
            <person name="Martin R."/>
            <person name="Mohan S."/>
            <person name="Thorn A.M."/>
            <person name="Russell D.H."/>
            <person name="Young R."/>
        </authorList>
    </citation>
    <scope>NUCLEOTIDE SEQUENCE [LARGE SCALE GENOMIC DNA]</scope>
</reference>
<organism evidence="1 2">
    <name type="scientific">Caulobacter phage CcrColossus</name>
    <dbReference type="NCBI Taxonomy" id="1211640"/>
    <lineage>
        <taxon>Viruses</taxon>
        <taxon>Duplodnaviria</taxon>
        <taxon>Heunggongvirae</taxon>
        <taxon>Uroviricota</taxon>
        <taxon>Caudoviricetes</taxon>
        <taxon>Jeanschmidtviridae</taxon>
        <taxon>Colossusvirus</taxon>
        <taxon>Colossusvirus colossus</taxon>
    </lineage>
</organism>